<dbReference type="Proteomes" id="UP000694892">
    <property type="component" value="Chromosome 1L"/>
</dbReference>
<reference evidence="2" key="1">
    <citation type="journal article" date="2016" name="Nature">
        <title>Genome evolution in the allotetraploid frog Xenopus laevis.</title>
        <authorList>
            <person name="Session A.M."/>
            <person name="Uno Y."/>
            <person name="Kwon T."/>
            <person name="Chapman J.A."/>
            <person name="Toyoda A."/>
            <person name="Takahashi S."/>
            <person name="Fukui A."/>
            <person name="Hikosaka A."/>
            <person name="Suzuki A."/>
            <person name="Kondo M."/>
            <person name="van Heeringen S.J."/>
            <person name="Quigley I."/>
            <person name="Heinz S."/>
            <person name="Ogino H."/>
            <person name="Ochi H."/>
            <person name="Hellsten U."/>
            <person name="Lyons J.B."/>
            <person name="Simakov O."/>
            <person name="Putnam N."/>
            <person name="Stites J."/>
            <person name="Kuroki Y."/>
            <person name="Tanaka T."/>
            <person name="Michiue T."/>
            <person name="Watanabe M."/>
            <person name="Bogdanovic O."/>
            <person name="Lister R."/>
            <person name="Georgiou G."/>
            <person name="Paranjpe S.S."/>
            <person name="van Kruijsbergen I."/>
            <person name="Shu S."/>
            <person name="Carlson J."/>
            <person name="Kinoshita T."/>
            <person name="Ohta Y."/>
            <person name="Mawaribuchi S."/>
            <person name="Jenkins J."/>
            <person name="Grimwood J."/>
            <person name="Schmutz J."/>
            <person name="Mitros T."/>
            <person name="Mozaffari S.V."/>
            <person name="Suzuki Y."/>
            <person name="Haramoto Y."/>
            <person name="Yamamoto T.S."/>
            <person name="Takagi C."/>
            <person name="Heald R."/>
            <person name="Miller K."/>
            <person name="Haudenschild C."/>
            <person name="Kitzman J."/>
            <person name="Nakayama T."/>
            <person name="Izutsu Y."/>
            <person name="Robert J."/>
            <person name="Fortriede J."/>
            <person name="Burns K."/>
            <person name="Lotay V."/>
            <person name="Karimi K."/>
            <person name="Yasuoka Y."/>
            <person name="Dichmann D.S."/>
            <person name="Flajnik M.F."/>
            <person name="Houston D.W."/>
            <person name="Shendure J."/>
            <person name="DuPasquier L."/>
            <person name="Vize P.D."/>
            <person name="Zorn A.M."/>
            <person name="Ito M."/>
            <person name="Marcotte E.M."/>
            <person name="Wallingford J.B."/>
            <person name="Ito Y."/>
            <person name="Asashima M."/>
            <person name="Ueno N."/>
            <person name="Matsuda Y."/>
            <person name="Veenstra G.J."/>
            <person name="Fujiyama A."/>
            <person name="Harland R.M."/>
            <person name="Taira M."/>
            <person name="Rokhsar D.S."/>
        </authorList>
    </citation>
    <scope>NUCLEOTIDE SEQUENCE [LARGE SCALE GENOMIC DNA]</scope>
    <source>
        <strain evidence="2">J</strain>
    </source>
</reference>
<organism evidence="1 2">
    <name type="scientific">Xenopus laevis</name>
    <name type="common">African clawed frog</name>
    <dbReference type="NCBI Taxonomy" id="8355"/>
    <lineage>
        <taxon>Eukaryota</taxon>
        <taxon>Metazoa</taxon>
        <taxon>Chordata</taxon>
        <taxon>Craniata</taxon>
        <taxon>Vertebrata</taxon>
        <taxon>Euteleostomi</taxon>
        <taxon>Amphibia</taxon>
        <taxon>Batrachia</taxon>
        <taxon>Anura</taxon>
        <taxon>Pipoidea</taxon>
        <taxon>Pipidae</taxon>
        <taxon>Xenopodinae</taxon>
        <taxon>Xenopus</taxon>
        <taxon>Xenopus</taxon>
    </lineage>
</organism>
<sequence length="180" mass="21230">MGHSLPLIQRFIDNGFTMDPIPVLSINRRLHPIILELKCTAVPYFFKCLLVTYWGLESWLEQSFVLLLYFIQRESSKNKRVEFPFRFVLNEKERLFIYIPWIISLEQYSRVNVPVNRSESVGEEDIVHVAKLVLNANRMFFSVSSNIQKCQHNKVNHIGMTVINKLYYIAECIIKGAFWK</sequence>
<evidence type="ECO:0000313" key="2">
    <source>
        <dbReference type="Proteomes" id="UP000694892"/>
    </source>
</evidence>
<evidence type="ECO:0000313" key="1">
    <source>
        <dbReference type="EMBL" id="OCU00389.1"/>
    </source>
</evidence>
<dbReference type="AlphaFoldDB" id="A0A974DYT1"/>
<name>A0A974DYT1_XENLA</name>
<accession>A0A974DYT1</accession>
<protein>
    <submittedName>
        <fullName evidence="1">Uncharacterized protein</fullName>
    </submittedName>
</protein>
<dbReference type="EMBL" id="CM004466">
    <property type="protein sequence ID" value="OCU00389.1"/>
    <property type="molecule type" value="Genomic_DNA"/>
</dbReference>
<proteinExistence type="predicted"/>
<gene>
    <name evidence="1" type="ORF">XELAEV_18006163mg</name>
</gene>